<dbReference type="EMBL" id="CP024899">
    <property type="protein sequence ID" value="ATX65437.1"/>
    <property type="molecule type" value="Genomic_DNA"/>
</dbReference>
<feature type="transmembrane region" description="Helical" evidence="7">
    <location>
        <begin position="92"/>
        <end position="119"/>
    </location>
</feature>
<sequence>MVARHLEQQNRKQWSSEPAFVFSMAAAAVGLGNLWRFPYMVGENGGAAFIVAYLLALVVVAMPIMMLEVAAGRLRQGSVVTTYRGATRLGVVYGWAVVLLTIVITSYYLVITGWTLGYAVDAVRLELQDFDDFTAGYNSVWYFLIVTALAGVVLLRGVRAIEALSKLLMPLLVVMIAALVGVAATMPGWSEAVAFMTTWEAGALRAPELWFFAFGQAFYTLAIGQGYLVTYGSYIPRKTNVPRATLIVAATETSIALLAGWMIFPFVFSYGMDPGAGSELAFSTLPRVFDEMEIGIWLAIAFFGMFFAAAFSSCLAGLKVIIAAFAEELRLSNARAVGVTAALMFGLGLPSALSFSPVQLTVAGMPFLDFLDQFGGTNVIIASGVIGAGLLCWVLPPARVVYALGAKSRWWSWRIFIVGRSLPFAAVAFLVWRLVSGAD</sequence>
<dbReference type="CDD" id="cd10336">
    <property type="entry name" value="SLC6sbd_Tyt1-Like"/>
    <property type="match status" value="1"/>
</dbReference>
<proteinExistence type="inferred from homology"/>
<dbReference type="PROSITE" id="PS00610">
    <property type="entry name" value="NA_NEUROTRAN_SYMP_1"/>
    <property type="match status" value="1"/>
</dbReference>
<dbReference type="GO" id="GO:0016020">
    <property type="term" value="C:membrane"/>
    <property type="evidence" value="ECO:0007669"/>
    <property type="project" value="UniProtKB-SubCell"/>
</dbReference>
<accession>A0A2K8K7K0</accession>
<feature type="transmembrane region" description="Helical" evidence="7">
    <location>
        <begin position="139"/>
        <end position="155"/>
    </location>
</feature>
<dbReference type="KEGG" id="rbg:BG454_06030"/>
<dbReference type="RefSeq" id="WP_071479013.1">
    <property type="nucleotide sequence ID" value="NZ_CP024899.1"/>
</dbReference>
<comment type="similarity">
    <text evidence="6">Belongs to the sodium:neurotransmitter symporter (SNF) (TC 2.A.22) family.</text>
</comment>
<feature type="transmembrane region" description="Helical" evidence="7">
    <location>
        <begin position="209"/>
        <end position="232"/>
    </location>
</feature>
<keyword evidence="3 6" id="KW-0812">Transmembrane</keyword>
<evidence type="ECO:0000256" key="3">
    <source>
        <dbReference type="ARBA" id="ARBA00022692"/>
    </source>
</evidence>
<dbReference type="InterPro" id="IPR000175">
    <property type="entry name" value="Na/ntran_symport"/>
</dbReference>
<dbReference type="OrthoDB" id="9762833at2"/>
<evidence type="ECO:0000256" key="4">
    <source>
        <dbReference type="ARBA" id="ARBA00022989"/>
    </source>
</evidence>
<dbReference type="PANTHER" id="PTHR42948:SF1">
    <property type="entry name" value="TRANSPORTER"/>
    <property type="match status" value="1"/>
</dbReference>
<keyword evidence="5 7" id="KW-0472">Membrane</keyword>
<evidence type="ECO:0000256" key="1">
    <source>
        <dbReference type="ARBA" id="ARBA00004141"/>
    </source>
</evidence>
<dbReference type="STRING" id="441209.GCA_001870665_00122"/>
<feature type="transmembrane region" description="Helical" evidence="7">
    <location>
        <begin position="375"/>
        <end position="395"/>
    </location>
</feature>
<feature type="transmembrane region" description="Helical" evidence="7">
    <location>
        <begin position="415"/>
        <end position="435"/>
    </location>
</feature>
<evidence type="ECO:0000256" key="6">
    <source>
        <dbReference type="RuleBase" id="RU003732"/>
    </source>
</evidence>
<keyword evidence="9" id="KW-1185">Reference proteome</keyword>
<evidence type="ECO:0000256" key="5">
    <source>
        <dbReference type="ARBA" id="ARBA00023136"/>
    </source>
</evidence>
<dbReference type="Pfam" id="PF00209">
    <property type="entry name" value="SNF"/>
    <property type="match status" value="2"/>
</dbReference>
<dbReference type="SUPFAM" id="SSF161070">
    <property type="entry name" value="SNF-like"/>
    <property type="match status" value="1"/>
</dbReference>
<dbReference type="PRINTS" id="PR00176">
    <property type="entry name" value="NANEUSMPORT"/>
</dbReference>
<evidence type="ECO:0000313" key="8">
    <source>
        <dbReference type="EMBL" id="ATX65437.1"/>
    </source>
</evidence>
<protein>
    <recommendedName>
        <fullName evidence="6">Transporter</fullName>
    </recommendedName>
</protein>
<gene>
    <name evidence="8" type="ORF">BG454_06030</name>
</gene>
<evidence type="ECO:0000313" key="9">
    <source>
        <dbReference type="Proteomes" id="UP000228948"/>
    </source>
</evidence>
<feature type="transmembrane region" description="Helical" evidence="7">
    <location>
        <begin position="47"/>
        <end position="71"/>
    </location>
</feature>
<name>A0A2K8K7K0_9RHOB</name>
<keyword evidence="6" id="KW-0769">Symport</keyword>
<feature type="transmembrane region" description="Helical" evidence="7">
    <location>
        <begin position="244"/>
        <end position="264"/>
    </location>
</feature>
<dbReference type="GO" id="GO:0015293">
    <property type="term" value="F:symporter activity"/>
    <property type="evidence" value="ECO:0007669"/>
    <property type="project" value="UniProtKB-KW"/>
</dbReference>
<keyword evidence="4 7" id="KW-1133">Transmembrane helix</keyword>
<evidence type="ECO:0000256" key="2">
    <source>
        <dbReference type="ARBA" id="ARBA00022448"/>
    </source>
</evidence>
<feature type="transmembrane region" description="Helical" evidence="7">
    <location>
        <begin position="167"/>
        <end position="189"/>
    </location>
</feature>
<dbReference type="PANTHER" id="PTHR42948">
    <property type="entry name" value="TRANSPORTER"/>
    <property type="match status" value="1"/>
</dbReference>
<dbReference type="InterPro" id="IPR037272">
    <property type="entry name" value="SNS_sf"/>
</dbReference>
<dbReference type="NCBIfam" id="NF037979">
    <property type="entry name" value="Na_transp"/>
    <property type="match status" value="1"/>
</dbReference>
<comment type="subcellular location">
    <subcellularLocation>
        <location evidence="1">Membrane</location>
        <topology evidence="1">Multi-pass membrane protein</topology>
    </subcellularLocation>
</comment>
<organism evidence="8 9">
    <name type="scientific">Roseinatronobacter bogoriensis subsp. barguzinensis</name>
    <dbReference type="NCBI Taxonomy" id="441209"/>
    <lineage>
        <taxon>Bacteria</taxon>
        <taxon>Pseudomonadati</taxon>
        <taxon>Pseudomonadota</taxon>
        <taxon>Alphaproteobacteria</taxon>
        <taxon>Rhodobacterales</taxon>
        <taxon>Paracoccaceae</taxon>
        <taxon>Roseinatronobacter</taxon>
    </lineage>
</organism>
<evidence type="ECO:0000256" key="7">
    <source>
        <dbReference type="SAM" id="Phobius"/>
    </source>
</evidence>
<dbReference type="InterPro" id="IPR047218">
    <property type="entry name" value="YocR/YhdH-like"/>
</dbReference>
<feature type="transmembrane region" description="Helical" evidence="7">
    <location>
        <begin position="334"/>
        <end position="355"/>
    </location>
</feature>
<reference evidence="8 9" key="1">
    <citation type="submission" date="2017-11" db="EMBL/GenBank/DDBJ databases">
        <title>Revised Sequence and Annotation of the Rhodobaca barguzinensis strain alga05 Genome.</title>
        <authorList>
            <person name="Kopejtka K."/>
            <person name="Tomasch J.M."/>
            <person name="Bunk B."/>
            <person name="Koblizek M."/>
        </authorList>
    </citation>
    <scope>NUCLEOTIDE SEQUENCE [LARGE SCALE GENOMIC DNA]</scope>
    <source>
        <strain evidence="9">alga05</strain>
    </source>
</reference>
<feature type="transmembrane region" description="Helical" evidence="7">
    <location>
        <begin position="20"/>
        <end position="41"/>
    </location>
</feature>
<keyword evidence="2 6" id="KW-0813">Transport</keyword>
<dbReference type="AlphaFoldDB" id="A0A2K8K7K0"/>
<feature type="transmembrane region" description="Helical" evidence="7">
    <location>
        <begin position="294"/>
        <end position="322"/>
    </location>
</feature>
<dbReference type="Proteomes" id="UP000228948">
    <property type="component" value="Chromosome"/>
</dbReference>
<dbReference type="PROSITE" id="PS50267">
    <property type="entry name" value="NA_NEUROTRAN_SYMP_3"/>
    <property type="match status" value="1"/>
</dbReference>